<protein>
    <submittedName>
        <fullName evidence="1">Uncharacterized protein</fullName>
    </submittedName>
</protein>
<dbReference type="Proteomes" id="UP000007501">
    <property type="component" value="Segment"/>
</dbReference>
<gene>
    <name evidence="1" type="ORF">TU12-16_00135</name>
</gene>
<name>F1D0Y7_9CAUD</name>
<organism evidence="1 2">
    <name type="scientific">Vibrio phage ICP2_2006_A</name>
    <dbReference type="NCBI Taxonomy" id="979534"/>
    <lineage>
        <taxon>Viruses</taxon>
        <taxon>Duplodnaviria</taxon>
        <taxon>Heunggongvirae</taxon>
        <taxon>Uroviricota</taxon>
        <taxon>Caudoviricetes</taxon>
        <taxon>Zobellviridae</taxon>
        <taxon>Icepovirus</taxon>
        <taxon>Icepovirus bengalense</taxon>
    </lineage>
</organism>
<dbReference type="EMBL" id="HQ641346">
    <property type="protein sequence ID" value="ADX87781.1"/>
    <property type="molecule type" value="Genomic_DNA"/>
</dbReference>
<evidence type="ECO:0000313" key="2">
    <source>
        <dbReference type="Proteomes" id="UP000007501"/>
    </source>
</evidence>
<accession>F1D0Y7</accession>
<reference evidence="1 2" key="1">
    <citation type="journal article" date="2011" name="MBio">
        <title>Evidence of a dominant lineage of Vibrio cholerae-specific lytic bacteriophages shed by cholera patients over a 10-year period in Dhaka, Bangladesh.</title>
        <authorList>
            <person name="Seed K.D."/>
            <person name="Bodi K.L."/>
            <person name="Kropinski A.M."/>
            <person name="Ackermann H.W."/>
            <person name="Calderwood S.B."/>
            <person name="Qadri F."/>
            <person name="Camilli A."/>
        </authorList>
    </citation>
    <scope>NUCLEOTIDE SEQUENCE [LARGE SCALE GENOMIC DNA]</scope>
</reference>
<evidence type="ECO:0000313" key="1">
    <source>
        <dbReference type="EMBL" id="ADX87781.1"/>
    </source>
</evidence>
<sequence length="48" mass="5395">MKETIMSIKMRPFALSSINFTDTPFAGYVGAHKYIKTEDKLIVSAMVL</sequence>
<proteinExistence type="predicted"/>